<evidence type="ECO:0000313" key="5">
    <source>
        <dbReference type="Proteomes" id="UP000664859"/>
    </source>
</evidence>
<gene>
    <name evidence="4" type="ORF">JKP88DRAFT_177668</name>
</gene>
<dbReference type="AlphaFoldDB" id="A0A835Z971"/>
<accession>A0A835Z971</accession>
<dbReference type="EMBL" id="JAFCMP010000064">
    <property type="protein sequence ID" value="KAG5188773.1"/>
    <property type="molecule type" value="Genomic_DNA"/>
</dbReference>
<dbReference type="PANTHER" id="PTHR42916:SF1">
    <property type="entry name" value="PROTEIN PHYLLO, CHLOROPLASTIC"/>
    <property type="match status" value="1"/>
</dbReference>
<reference evidence="4" key="1">
    <citation type="submission" date="2021-02" db="EMBL/GenBank/DDBJ databases">
        <title>First Annotated Genome of the Yellow-green Alga Tribonema minus.</title>
        <authorList>
            <person name="Mahan K.M."/>
        </authorList>
    </citation>
    <scope>NUCLEOTIDE SEQUENCE</scope>
    <source>
        <strain evidence="4">UTEX B ZZ1240</strain>
    </source>
</reference>
<comment type="caution">
    <text evidence="4">The sequence shown here is derived from an EMBL/GenBank/DDBJ whole genome shotgun (WGS) entry which is preliminary data.</text>
</comment>
<organism evidence="4 5">
    <name type="scientific">Tribonema minus</name>
    <dbReference type="NCBI Taxonomy" id="303371"/>
    <lineage>
        <taxon>Eukaryota</taxon>
        <taxon>Sar</taxon>
        <taxon>Stramenopiles</taxon>
        <taxon>Ochrophyta</taxon>
        <taxon>PX clade</taxon>
        <taxon>Xanthophyceae</taxon>
        <taxon>Tribonematales</taxon>
        <taxon>Tribonemataceae</taxon>
        <taxon>Tribonema</taxon>
    </lineage>
</organism>
<name>A0A835Z971_9STRA</name>
<dbReference type="Gene3D" id="3.60.120.10">
    <property type="entry name" value="Anthranilate synthase"/>
    <property type="match status" value="1"/>
</dbReference>
<feature type="domain" description="Chorismate-utilising enzyme C-terminal" evidence="2">
    <location>
        <begin position="80"/>
        <end position="175"/>
    </location>
</feature>
<dbReference type="Gene3D" id="3.40.50.970">
    <property type="match status" value="1"/>
</dbReference>
<dbReference type="PANTHER" id="PTHR42916">
    <property type="entry name" value="2-SUCCINYL-5-ENOLPYRUVYL-6-HYDROXY-3-CYCLOHEXENE-1-CARBOXYLATE SYNTHASE"/>
    <property type="match status" value="1"/>
</dbReference>
<feature type="region of interest" description="Disordered" evidence="1">
    <location>
        <begin position="45"/>
        <end position="70"/>
    </location>
</feature>
<dbReference type="Proteomes" id="UP000664859">
    <property type="component" value="Unassembled WGS sequence"/>
</dbReference>
<keyword evidence="5" id="KW-1185">Reference proteome</keyword>
<evidence type="ECO:0000313" key="4">
    <source>
        <dbReference type="EMBL" id="KAG5188773.1"/>
    </source>
</evidence>
<dbReference type="OrthoDB" id="207049at2759"/>
<sequence>MSENDITAAHVRAALAACALRDVSVSAPHLARQPHVQHIRRSITARAPPPQQQQQQPPSPQQQQPLQQQRAAATAALIPALLRALHPTPAVCGCPTAAAHDVIRACEPFDRGFYAGPVGYLSARASDVGVAIRSALLGGSVSSSGSSGGGGTRLTLFAGAGIVAGSTAEGEWGETGPSMKMKGMLSLFARAPAPAASAAALRRLPNVNALAGALAAEELARCGVRACVLCPGSRSTPLTHAAAPRAPSAAAAAAAMPLVHHDERGAAFFALGYAKGSGGRPCAVVTTSGTAVANLLPGAMEAGLGGHAMLLLTADRPPEARDVGADQTLDQVCLYVHLLRNCARWFRDVAPPDDAVSACALLSDVSHAVSRASGSSSSGGSSGGGDAGPVHLNLMFRENLAPEGGAIRDAQCSGLASDWSPRCLDTPQFARWLAGDAPLAVTLAVTPGGNGGGVGDVVELLLGARRGVVVVGALYSARERAAARRLALLLRVCMYDSICPCS</sequence>
<dbReference type="GO" id="GO:0030976">
    <property type="term" value="F:thiamine pyrophosphate binding"/>
    <property type="evidence" value="ECO:0007669"/>
    <property type="project" value="InterPro"/>
</dbReference>
<protein>
    <submittedName>
        <fullName evidence="4">ADC synthase</fullName>
    </submittedName>
</protein>
<dbReference type="InterPro" id="IPR015890">
    <property type="entry name" value="Chorismate_C"/>
</dbReference>
<evidence type="ECO:0000259" key="3">
    <source>
        <dbReference type="Pfam" id="PF02776"/>
    </source>
</evidence>
<evidence type="ECO:0000256" key="1">
    <source>
        <dbReference type="SAM" id="MobiDB-lite"/>
    </source>
</evidence>
<dbReference type="Pfam" id="PF00425">
    <property type="entry name" value="Chorismate_bind"/>
    <property type="match status" value="1"/>
</dbReference>
<proteinExistence type="predicted"/>
<dbReference type="SUPFAM" id="SSF56322">
    <property type="entry name" value="ADC synthase"/>
    <property type="match status" value="1"/>
</dbReference>
<dbReference type="InterPro" id="IPR012001">
    <property type="entry name" value="Thiamin_PyroP_enz_TPP-bd_dom"/>
</dbReference>
<feature type="domain" description="Thiamine pyrophosphate enzyme N-terminal TPP-binding" evidence="3">
    <location>
        <begin position="212"/>
        <end position="332"/>
    </location>
</feature>
<dbReference type="InterPro" id="IPR029061">
    <property type="entry name" value="THDP-binding"/>
</dbReference>
<dbReference type="InterPro" id="IPR005801">
    <property type="entry name" value="ADC_synthase"/>
</dbReference>
<feature type="compositionally biased region" description="Low complexity" evidence="1">
    <location>
        <begin position="52"/>
        <end position="70"/>
    </location>
</feature>
<evidence type="ECO:0000259" key="2">
    <source>
        <dbReference type="Pfam" id="PF00425"/>
    </source>
</evidence>
<dbReference type="Pfam" id="PF02776">
    <property type="entry name" value="TPP_enzyme_N"/>
    <property type="match status" value="1"/>
</dbReference>
<dbReference type="SUPFAM" id="SSF52518">
    <property type="entry name" value="Thiamin diphosphate-binding fold (THDP-binding)"/>
    <property type="match status" value="1"/>
</dbReference>